<dbReference type="OrthoDB" id="428676at2"/>
<protein>
    <submittedName>
        <fullName evidence="1">Uncharacterized protein</fullName>
    </submittedName>
</protein>
<dbReference type="PATRIC" id="fig|111780.3.peg.474"/>
<dbReference type="RefSeq" id="WP_015191740.1">
    <property type="nucleotide sequence ID" value="NC_019748.1"/>
</dbReference>
<dbReference type="KEGG" id="scs:Sta7437_0458"/>
<dbReference type="AlphaFoldDB" id="K9XR02"/>
<reference evidence="2" key="1">
    <citation type="journal article" date="2013" name="Proc. Natl. Acad. Sci. U.S.A.">
        <title>Improving the coverage of the cyanobacterial phylum using diversity-driven genome sequencing.</title>
        <authorList>
            <person name="Shih P.M."/>
            <person name="Wu D."/>
            <person name="Latifi A."/>
            <person name="Axen S.D."/>
            <person name="Fewer D.P."/>
            <person name="Talla E."/>
            <person name="Calteau A."/>
            <person name="Cai F."/>
            <person name="Tandeau de Marsac N."/>
            <person name="Rippka R."/>
            <person name="Herdman M."/>
            <person name="Sivonen K."/>
            <person name="Coursin T."/>
            <person name="Laurent T."/>
            <person name="Goodwin L."/>
            <person name="Nolan M."/>
            <person name="Davenport K.W."/>
            <person name="Han C.S."/>
            <person name="Rubin E.M."/>
            <person name="Eisen J.A."/>
            <person name="Woyke T."/>
            <person name="Gugger M."/>
            <person name="Kerfeld C.A."/>
        </authorList>
    </citation>
    <scope>NUCLEOTIDE SEQUENCE [LARGE SCALE GENOMIC DNA]</scope>
    <source>
        <strain evidence="2">ATCC 29371 / PCC 7437</strain>
    </source>
</reference>
<dbReference type="EMBL" id="CP003653">
    <property type="protein sequence ID" value="AFZ34067.1"/>
    <property type="molecule type" value="Genomic_DNA"/>
</dbReference>
<name>K9XR02_STAC7</name>
<gene>
    <name evidence="1" type="ordered locus">Sta7437_0458</name>
</gene>
<keyword evidence="2" id="KW-1185">Reference proteome</keyword>
<accession>K9XR02</accession>
<organism evidence="1 2">
    <name type="scientific">Stanieria cyanosphaera (strain ATCC 29371 / PCC 7437)</name>
    <dbReference type="NCBI Taxonomy" id="111780"/>
    <lineage>
        <taxon>Bacteria</taxon>
        <taxon>Bacillati</taxon>
        <taxon>Cyanobacteriota</taxon>
        <taxon>Cyanophyceae</taxon>
        <taxon>Pleurocapsales</taxon>
        <taxon>Dermocarpellaceae</taxon>
        <taxon>Stanieria</taxon>
    </lineage>
</organism>
<proteinExistence type="predicted"/>
<evidence type="ECO:0000313" key="1">
    <source>
        <dbReference type="EMBL" id="AFZ34067.1"/>
    </source>
</evidence>
<dbReference type="STRING" id="111780.Sta7437_0458"/>
<dbReference type="HOGENOM" id="CLU_558879_0_0_3"/>
<sequence length="495" mass="58476">MPPKSILVATIGTRDLAFRVSNGEWHNLGNDRSPDGDTISEQALVQKELKLEKCDFRLLTEYFVESWEDYKDCLQPIILGKLLADKHQNLGKIYLVATNQPDNIAAEFRSKDTLYAARIIKLWIEQHHPVSIEIIEQGINGENPADFEQMFRWWKNTWREIGRTLPEETKVILCLKGGIGQSAEASRVTALSRFGEDTYFYDFIQDTKLNRRGEPSQYTQPFQGTNYLWERKQKESLALLNRCDYAGVWRILLPYWRNSQDDKILKIRDLLDAAIGWNRADFQGFAQGIDTLEQSRLQSWWQKAYESAYLGVIRFKQGNTIEAFFHSFRAVEGLITEWVIEQYRPHITYIRQQSGIVSPALTRTVCQDSQFPELRNFQWIFEPRNEIYLYGTKLDNILTAKFPKINTNPDWQYFFRHTREWRNLIFHRLLKLEKEEVFQAWKTNTQREWEERVLSFLNFISQQHFSSLTEASLMSQIHKLLEQAIISYEPQNNRF</sequence>
<dbReference type="Proteomes" id="UP000010473">
    <property type="component" value="Chromosome"/>
</dbReference>
<evidence type="ECO:0000313" key="2">
    <source>
        <dbReference type="Proteomes" id="UP000010473"/>
    </source>
</evidence>
<dbReference type="eggNOG" id="ENOG502Z9X4">
    <property type="taxonomic scope" value="Bacteria"/>
</dbReference>